<dbReference type="Proteomes" id="UP000278807">
    <property type="component" value="Unassembled WGS sequence"/>
</dbReference>
<gene>
    <name evidence="1" type="ORF">HNAJ_LOCUS13394</name>
</gene>
<organism evidence="3">
    <name type="scientific">Rodentolepis nana</name>
    <name type="common">Dwarf tapeworm</name>
    <name type="synonym">Hymenolepis nana</name>
    <dbReference type="NCBI Taxonomy" id="102285"/>
    <lineage>
        <taxon>Eukaryota</taxon>
        <taxon>Metazoa</taxon>
        <taxon>Spiralia</taxon>
        <taxon>Lophotrochozoa</taxon>
        <taxon>Platyhelminthes</taxon>
        <taxon>Cestoda</taxon>
        <taxon>Eucestoda</taxon>
        <taxon>Cyclophyllidea</taxon>
        <taxon>Hymenolepididae</taxon>
        <taxon>Rodentolepis</taxon>
    </lineage>
</organism>
<keyword evidence="2" id="KW-1185">Reference proteome</keyword>
<dbReference type="WBParaSite" id="HNAJ_0001342001-mRNA-1">
    <property type="protein sequence ID" value="HNAJ_0001342001-mRNA-1"/>
    <property type="gene ID" value="HNAJ_0001342001"/>
</dbReference>
<dbReference type="SUPFAM" id="SSF50729">
    <property type="entry name" value="PH domain-like"/>
    <property type="match status" value="1"/>
</dbReference>
<dbReference type="OrthoDB" id="6259679at2759"/>
<name>A0A0R3TZX1_RODNA</name>
<reference evidence="1 2" key="2">
    <citation type="submission" date="2018-11" db="EMBL/GenBank/DDBJ databases">
        <authorList>
            <consortium name="Pathogen Informatics"/>
        </authorList>
    </citation>
    <scope>NUCLEOTIDE SEQUENCE [LARGE SCALE GENOMIC DNA]</scope>
</reference>
<evidence type="ECO:0000313" key="1">
    <source>
        <dbReference type="EMBL" id="VDO15799.1"/>
    </source>
</evidence>
<protein>
    <submittedName>
        <fullName evidence="3">Dihydropteroate synthase</fullName>
    </submittedName>
</protein>
<evidence type="ECO:0000313" key="2">
    <source>
        <dbReference type="Proteomes" id="UP000278807"/>
    </source>
</evidence>
<sequence length="142" mass="16407">LKFKNIKDSNASSSHLNEISTLLGTVVVPNRHGNEICFYSSLLIKKMIEAQYHRTEFVKLLVNEGGITDVLLDYHFEDLTYVRVHPDKPRILGVICTLRTLNSPNPISRFTAFRILSKAKKFAYRLQQIYCDYMDGHHSHQL</sequence>
<evidence type="ECO:0000313" key="3">
    <source>
        <dbReference type="WBParaSite" id="HNAJ_0001342001-mRNA-1"/>
    </source>
</evidence>
<accession>A0A0R3TZX1</accession>
<dbReference type="EMBL" id="UZAE01015367">
    <property type="protein sequence ID" value="VDO15799.1"/>
    <property type="molecule type" value="Genomic_DNA"/>
</dbReference>
<proteinExistence type="predicted"/>
<reference evidence="3" key="1">
    <citation type="submission" date="2017-02" db="UniProtKB">
        <authorList>
            <consortium name="WormBaseParasite"/>
        </authorList>
    </citation>
    <scope>IDENTIFICATION</scope>
</reference>
<dbReference type="AlphaFoldDB" id="A0A0R3TZX1"/>